<sequence>MKRNHYRLTLNCFMQQLIGADAFAHGDTCISLWGSTLTTSATSRFKKNWRQPLSCFARTFPNCFLFNIVFETTCAIVKETEKKPRYLQDRFSLSRYPREMKRTLVLRGEAEWTDC</sequence>
<evidence type="ECO:0000313" key="2">
    <source>
        <dbReference type="Proteomes" id="UP001430953"/>
    </source>
</evidence>
<comment type="caution">
    <text evidence="1">The sequence shown here is derived from an EMBL/GenBank/DDBJ whole genome shotgun (WGS) entry which is preliminary data.</text>
</comment>
<dbReference type="AlphaFoldDB" id="A0AAW2G634"/>
<dbReference type="Proteomes" id="UP001430953">
    <property type="component" value="Unassembled WGS sequence"/>
</dbReference>
<name>A0AAW2G634_9HYME</name>
<proteinExistence type="predicted"/>
<keyword evidence="2" id="KW-1185">Reference proteome</keyword>
<dbReference type="EMBL" id="JADYXP020000005">
    <property type="protein sequence ID" value="KAL0123639.1"/>
    <property type="molecule type" value="Genomic_DNA"/>
</dbReference>
<evidence type="ECO:0000313" key="1">
    <source>
        <dbReference type="EMBL" id="KAL0123639.1"/>
    </source>
</evidence>
<gene>
    <name evidence="1" type="ORF">PUN28_005868</name>
</gene>
<protein>
    <submittedName>
        <fullName evidence="1">Uncharacterized protein</fullName>
    </submittedName>
</protein>
<organism evidence="1 2">
    <name type="scientific">Cardiocondyla obscurior</name>
    <dbReference type="NCBI Taxonomy" id="286306"/>
    <lineage>
        <taxon>Eukaryota</taxon>
        <taxon>Metazoa</taxon>
        <taxon>Ecdysozoa</taxon>
        <taxon>Arthropoda</taxon>
        <taxon>Hexapoda</taxon>
        <taxon>Insecta</taxon>
        <taxon>Pterygota</taxon>
        <taxon>Neoptera</taxon>
        <taxon>Endopterygota</taxon>
        <taxon>Hymenoptera</taxon>
        <taxon>Apocrita</taxon>
        <taxon>Aculeata</taxon>
        <taxon>Formicoidea</taxon>
        <taxon>Formicidae</taxon>
        <taxon>Myrmicinae</taxon>
        <taxon>Cardiocondyla</taxon>
    </lineage>
</organism>
<reference evidence="1 2" key="1">
    <citation type="submission" date="2023-03" db="EMBL/GenBank/DDBJ databases">
        <title>High recombination rates correlate with genetic variation in Cardiocondyla obscurior ants.</title>
        <authorList>
            <person name="Errbii M."/>
        </authorList>
    </citation>
    <scope>NUCLEOTIDE SEQUENCE [LARGE SCALE GENOMIC DNA]</scope>
    <source>
        <strain evidence="1">Alpha-2009</strain>
        <tissue evidence="1">Whole body</tissue>
    </source>
</reference>
<accession>A0AAW2G634</accession>